<dbReference type="InterPro" id="IPR029063">
    <property type="entry name" value="SAM-dependent_MTases_sf"/>
</dbReference>
<accession>A0A3G1A672</accession>
<feature type="domain" description="Methyltransferase type 11" evidence="1">
    <location>
        <begin position="54"/>
        <end position="142"/>
    </location>
</feature>
<dbReference type="GO" id="GO:0008757">
    <property type="term" value="F:S-adenosylmethionine-dependent methyltransferase activity"/>
    <property type="evidence" value="ECO:0007669"/>
    <property type="project" value="InterPro"/>
</dbReference>
<dbReference type="PANTHER" id="PTHR43591:SF24">
    <property type="entry name" value="2-METHOXY-6-POLYPRENYL-1,4-BENZOQUINOL METHYLASE, MITOCHONDRIAL"/>
    <property type="match status" value="1"/>
</dbReference>
<dbReference type="PANTHER" id="PTHR43591">
    <property type="entry name" value="METHYLTRANSFERASE"/>
    <property type="match status" value="1"/>
</dbReference>
<dbReference type="GeneID" id="16572948"/>
<keyword evidence="2" id="KW-0489">Methyltransferase</keyword>
<evidence type="ECO:0000313" key="2">
    <source>
        <dbReference type="EMBL" id="AJB42430.1"/>
    </source>
</evidence>
<name>A0A3G1A672_9CREN</name>
<dbReference type="SUPFAM" id="SSF53335">
    <property type="entry name" value="S-adenosyl-L-methionine-dependent methyltransferases"/>
    <property type="match status" value="1"/>
</dbReference>
<dbReference type="KEGG" id="tcb:TCARB_1384"/>
<evidence type="ECO:0000259" key="1">
    <source>
        <dbReference type="Pfam" id="PF08241"/>
    </source>
</evidence>
<dbReference type="AlphaFoldDB" id="A0A3G1A672"/>
<sequence length="218" mass="24291">MTRGLNPTFWSDVVTTLERLFSSNAYIPANHAMSFGLDEKLRNIIYRSVSGKIVDIGCGDGTYSFPFLTRAEEVVCVDPLAHKFSSKSSDPRLHRISGVAEYLPLREKSVDYATAMFSFRDFLDKARGLSEMKRVARRGVLLLEIFNPPALFRPFLYAYVQAIAPLLGYLASRGSGRGWRLLMPTIRLMPRLSFFQKLGGKTLATVGLGSLGVVYLPA</sequence>
<protein>
    <submittedName>
        <fullName evidence="2">Methyltransferase</fullName>
    </submittedName>
</protein>
<dbReference type="Gene3D" id="3.40.50.150">
    <property type="entry name" value="Vaccinia Virus protein VP39"/>
    <property type="match status" value="1"/>
</dbReference>
<dbReference type="Pfam" id="PF08241">
    <property type="entry name" value="Methyltransf_11"/>
    <property type="match status" value="1"/>
</dbReference>
<keyword evidence="2" id="KW-0808">Transferase</keyword>
<dbReference type="RefSeq" id="WP_148681956.1">
    <property type="nucleotide sequence ID" value="NZ_CP007493.1"/>
</dbReference>
<dbReference type="Proteomes" id="UP000266720">
    <property type="component" value="Chromosome"/>
</dbReference>
<gene>
    <name evidence="2" type="ORF">TCARB_1384</name>
</gene>
<dbReference type="STRING" id="697581.TCARB_1384"/>
<dbReference type="EMBL" id="CP007493">
    <property type="protein sequence ID" value="AJB42430.1"/>
    <property type="molecule type" value="Genomic_DNA"/>
</dbReference>
<dbReference type="CDD" id="cd02440">
    <property type="entry name" value="AdoMet_MTases"/>
    <property type="match status" value="1"/>
</dbReference>
<organism evidence="2 3">
    <name type="scientific">Thermofilum adornatum 1505</name>
    <dbReference type="NCBI Taxonomy" id="697581"/>
    <lineage>
        <taxon>Archaea</taxon>
        <taxon>Thermoproteota</taxon>
        <taxon>Thermoprotei</taxon>
        <taxon>Thermofilales</taxon>
        <taxon>Thermofilaceae</taxon>
        <taxon>Thermofilum</taxon>
    </lineage>
</organism>
<reference evidence="3" key="1">
    <citation type="book" date="2010" name="EXTREMOPHILES" publisher="0:0-0">
        <title>Complete genome sequences of ten hyperthermophilic archaea reveal their metabolic capabilities and possible ecological roles.</title>
        <editorList>
            <person name="?"/>
        </editorList>
        <authorList>
            <person name="Ravin N.V."/>
            <person name="Mardanov A.V."/>
            <person name="Bonch-Osmolovskaya E.A."/>
            <person name="Skryabin K.G."/>
        </authorList>
    </citation>
    <scope>NUCLEOTIDE SEQUENCE [LARGE SCALE GENOMIC DNA]</scope>
    <source>
        <strain evidence="3">1505</strain>
    </source>
</reference>
<evidence type="ECO:0000313" key="3">
    <source>
        <dbReference type="Proteomes" id="UP000266720"/>
    </source>
</evidence>
<proteinExistence type="predicted"/>
<dbReference type="GO" id="GO:0032259">
    <property type="term" value="P:methylation"/>
    <property type="evidence" value="ECO:0007669"/>
    <property type="project" value="UniProtKB-KW"/>
</dbReference>
<dbReference type="InterPro" id="IPR013216">
    <property type="entry name" value="Methyltransf_11"/>
</dbReference>